<gene>
    <name evidence="9" type="ORF">OP10G_0356</name>
</gene>
<evidence type="ECO:0000256" key="5">
    <source>
        <dbReference type="ARBA" id="ARBA00022989"/>
    </source>
</evidence>
<dbReference type="InterPro" id="IPR000515">
    <property type="entry name" value="MetI-like"/>
</dbReference>
<evidence type="ECO:0000256" key="1">
    <source>
        <dbReference type="ARBA" id="ARBA00004651"/>
    </source>
</evidence>
<dbReference type="EMBL" id="CP007139">
    <property type="protein sequence ID" value="AIE83724.1"/>
    <property type="molecule type" value="Genomic_DNA"/>
</dbReference>
<keyword evidence="5 7" id="KW-1133">Transmembrane helix</keyword>
<evidence type="ECO:0000256" key="3">
    <source>
        <dbReference type="ARBA" id="ARBA00022475"/>
    </source>
</evidence>
<evidence type="ECO:0000313" key="9">
    <source>
        <dbReference type="EMBL" id="AIE83724.1"/>
    </source>
</evidence>
<dbReference type="CDD" id="cd06261">
    <property type="entry name" value="TM_PBP2"/>
    <property type="match status" value="1"/>
</dbReference>
<reference evidence="9 10" key="1">
    <citation type="journal article" date="2014" name="PLoS ONE">
        <title>The first complete genome sequence of the class fimbriimonadia in the phylum armatimonadetes.</title>
        <authorList>
            <person name="Hu Z.Y."/>
            <person name="Wang Y.Z."/>
            <person name="Im W.T."/>
            <person name="Wang S.Y."/>
            <person name="Zhao G.P."/>
            <person name="Zheng H.J."/>
            <person name="Quan Z.X."/>
        </authorList>
    </citation>
    <scope>NUCLEOTIDE SEQUENCE [LARGE SCALE GENOMIC DNA]</scope>
    <source>
        <strain evidence="9">Gsoil 348</strain>
    </source>
</reference>
<dbReference type="Gene3D" id="1.10.3720.10">
    <property type="entry name" value="MetI-like"/>
    <property type="match status" value="1"/>
</dbReference>
<sequence length="273" mass="30191">MAVKLARGLVWALVLAGALGMLVPFLWMVLTSLRTDQEAFAVPPKLLTTPQWHNWSDAWGIAPFGRFFFNSFFVSICVTCGSLVMNSLAAYGFAKYEFRGRNFLFLCLLGTLMIPFQVTMIPSFLLLKQLAWLDSYPGLIVPGLASAFGIFFLRQTMLTIPNDYLDAARLDGASEYAIYRRVVLPLVKPAMATLAVFTFLGAWNDFLGPLIVVKSDEMRTLPLAISALSAGHYVMSWPLLMAGASFVVIPVLIVYFFAQRYFVEGIALGGLKG</sequence>
<keyword evidence="4 7" id="KW-0812">Transmembrane</keyword>
<dbReference type="Pfam" id="PF00528">
    <property type="entry name" value="BPD_transp_1"/>
    <property type="match status" value="1"/>
</dbReference>
<dbReference type="Proteomes" id="UP000027982">
    <property type="component" value="Chromosome"/>
</dbReference>
<dbReference type="PROSITE" id="PS50928">
    <property type="entry name" value="ABC_TM1"/>
    <property type="match status" value="1"/>
</dbReference>
<dbReference type="AlphaFoldDB" id="A0A068NQ42"/>
<dbReference type="SUPFAM" id="SSF161098">
    <property type="entry name" value="MetI-like"/>
    <property type="match status" value="1"/>
</dbReference>
<accession>A0A068NQ42</accession>
<dbReference type="PANTHER" id="PTHR43744">
    <property type="entry name" value="ABC TRANSPORTER PERMEASE PROTEIN MG189-RELATED-RELATED"/>
    <property type="match status" value="1"/>
</dbReference>
<evidence type="ECO:0000259" key="8">
    <source>
        <dbReference type="PROSITE" id="PS50928"/>
    </source>
</evidence>
<feature type="transmembrane region" description="Helical" evidence="7">
    <location>
        <begin position="233"/>
        <end position="258"/>
    </location>
</feature>
<feature type="transmembrane region" description="Helical" evidence="7">
    <location>
        <begin position="136"/>
        <end position="153"/>
    </location>
</feature>
<evidence type="ECO:0000256" key="7">
    <source>
        <dbReference type="RuleBase" id="RU363032"/>
    </source>
</evidence>
<feature type="transmembrane region" description="Helical" evidence="7">
    <location>
        <begin position="103"/>
        <end position="124"/>
    </location>
</feature>
<dbReference type="InterPro" id="IPR035906">
    <property type="entry name" value="MetI-like_sf"/>
</dbReference>
<evidence type="ECO:0000256" key="2">
    <source>
        <dbReference type="ARBA" id="ARBA00022448"/>
    </source>
</evidence>
<feature type="transmembrane region" description="Helical" evidence="7">
    <location>
        <begin position="9"/>
        <end position="30"/>
    </location>
</feature>
<protein>
    <submittedName>
        <fullName evidence="9">N-Acetyl-D-glucosamine ABC transport system, permease protein 2</fullName>
    </submittedName>
</protein>
<feature type="domain" description="ABC transmembrane type-1" evidence="8">
    <location>
        <begin position="68"/>
        <end position="258"/>
    </location>
</feature>
<evidence type="ECO:0000256" key="4">
    <source>
        <dbReference type="ARBA" id="ARBA00022692"/>
    </source>
</evidence>
<dbReference type="OrthoDB" id="9771544at2"/>
<dbReference type="RefSeq" id="WP_038473821.1">
    <property type="nucleotide sequence ID" value="NZ_CP007139.1"/>
</dbReference>
<comment type="similarity">
    <text evidence="7">Belongs to the binding-protein-dependent transport system permease family.</text>
</comment>
<comment type="subcellular location">
    <subcellularLocation>
        <location evidence="1 7">Cell membrane</location>
        <topology evidence="1 7">Multi-pass membrane protein</topology>
    </subcellularLocation>
</comment>
<organism evidence="9 10">
    <name type="scientific">Fimbriimonas ginsengisoli Gsoil 348</name>
    <dbReference type="NCBI Taxonomy" id="661478"/>
    <lineage>
        <taxon>Bacteria</taxon>
        <taxon>Bacillati</taxon>
        <taxon>Armatimonadota</taxon>
        <taxon>Fimbriimonadia</taxon>
        <taxon>Fimbriimonadales</taxon>
        <taxon>Fimbriimonadaceae</taxon>
        <taxon>Fimbriimonas</taxon>
    </lineage>
</organism>
<evidence type="ECO:0000313" key="10">
    <source>
        <dbReference type="Proteomes" id="UP000027982"/>
    </source>
</evidence>
<keyword evidence="2 7" id="KW-0813">Transport</keyword>
<feature type="transmembrane region" description="Helical" evidence="7">
    <location>
        <begin position="190"/>
        <end position="213"/>
    </location>
</feature>
<dbReference type="GO" id="GO:0055085">
    <property type="term" value="P:transmembrane transport"/>
    <property type="evidence" value="ECO:0007669"/>
    <property type="project" value="InterPro"/>
</dbReference>
<name>A0A068NQ42_FIMGI</name>
<feature type="transmembrane region" description="Helical" evidence="7">
    <location>
        <begin position="67"/>
        <end position="91"/>
    </location>
</feature>
<dbReference type="HOGENOM" id="CLU_016047_1_1_0"/>
<dbReference type="KEGG" id="fgi:OP10G_0356"/>
<dbReference type="STRING" id="661478.OP10G_0356"/>
<keyword evidence="3" id="KW-1003">Cell membrane</keyword>
<dbReference type="eggNOG" id="COG0395">
    <property type="taxonomic scope" value="Bacteria"/>
</dbReference>
<dbReference type="GO" id="GO:0005886">
    <property type="term" value="C:plasma membrane"/>
    <property type="evidence" value="ECO:0007669"/>
    <property type="project" value="UniProtKB-SubCell"/>
</dbReference>
<dbReference type="PANTHER" id="PTHR43744:SF12">
    <property type="entry name" value="ABC TRANSPORTER PERMEASE PROTEIN MG189-RELATED"/>
    <property type="match status" value="1"/>
</dbReference>
<keyword evidence="6 7" id="KW-0472">Membrane</keyword>
<keyword evidence="10" id="KW-1185">Reference proteome</keyword>
<evidence type="ECO:0000256" key="6">
    <source>
        <dbReference type="ARBA" id="ARBA00023136"/>
    </source>
</evidence>
<proteinExistence type="inferred from homology"/>